<organism evidence="1 2">
    <name type="scientific">Solanum commersonii</name>
    <name type="common">Commerson's wild potato</name>
    <name type="synonym">Commerson's nightshade</name>
    <dbReference type="NCBI Taxonomy" id="4109"/>
    <lineage>
        <taxon>Eukaryota</taxon>
        <taxon>Viridiplantae</taxon>
        <taxon>Streptophyta</taxon>
        <taxon>Embryophyta</taxon>
        <taxon>Tracheophyta</taxon>
        <taxon>Spermatophyta</taxon>
        <taxon>Magnoliopsida</taxon>
        <taxon>eudicotyledons</taxon>
        <taxon>Gunneridae</taxon>
        <taxon>Pentapetalae</taxon>
        <taxon>asterids</taxon>
        <taxon>lamiids</taxon>
        <taxon>Solanales</taxon>
        <taxon>Solanaceae</taxon>
        <taxon>Solanoideae</taxon>
        <taxon>Solaneae</taxon>
        <taxon>Solanum</taxon>
    </lineage>
</organism>
<evidence type="ECO:0000313" key="1">
    <source>
        <dbReference type="EMBL" id="KAG5577226.1"/>
    </source>
</evidence>
<name>A0A9J5WNT2_SOLCO</name>
<dbReference type="Proteomes" id="UP000824120">
    <property type="component" value="Chromosome 11"/>
</dbReference>
<reference evidence="1 2" key="1">
    <citation type="submission" date="2020-09" db="EMBL/GenBank/DDBJ databases">
        <title>De no assembly of potato wild relative species, Solanum commersonii.</title>
        <authorList>
            <person name="Cho K."/>
        </authorList>
    </citation>
    <scope>NUCLEOTIDE SEQUENCE [LARGE SCALE GENOMIC DNA]</scope>
    <source>
        <strain evidence="1">LZ3.2</strain>
        <tissue evidence="1">Leaf</tissue>
    </source>
</reference>
<accession>A0A9J5WNT2</accession>
<protein>
    <submittedName>
        <fullName evidence="1">Uncharacterized protein</fullName>
    </submittedName>
</protein>
<evidence type="ECO:0000313" key="2">
    <source>
        <dbReference type="Proteomes" id="UP000824120"/>
    </source>
</evidence>
<gene>
    <name evidence="1" type="ORF">H5410_057360</name>
</gene>
<sequence>MINPAWSIQPLLYGGDFAENDGAFLEKLQDDKPILALCDIRVSIYKVIDSVLLIWDLYYSCEQRLDQSNVPKRKRPSSM</sequence>
<keyword evidence="2" id="KW-1185">Reference proteome</keyword>
<proteinExistence type="predicted"/>
<dbReference type="OrthoDB" id="10438127at2759"/>
<dbReference type="AlphaFoldDB" id="A0A9J5WNT2"/>
<dbReference type="EMBL" id="JACXVP010000011">
    <property type="protein sequence ID" value="KAG5577226.1"/>
    <property type="molecule type" value="Genomic_DNA"/>
</dbReference>
<feature type="non-terminal residue" evidence="1">
    <location>
        <position position="1"/>
    </location>
</feature>
<comment type="caution">
    <text evidence="1">The sequence shown here is derived from an EMBL/GenBank/DDBJ whole genome shotgun (WGS) entry which is preliminary data.</text>
</comment>